<dbReference type="Pfam" id="PF00195">
    <property type="entry name" value="Chal_sti_synt_N"/>
    <property type="match status" value="1"/>
</dbReference>
<dbReference type="InterPro" id="IPR016039">
    <property type="entry name" value="Thiolase-like"/>
</dbReference>
<dbReference type="PANTHER" id="PTHR11877">
    <property type="entry name" value="HYDROXYMETHYLGLUTARYL-COA SYNTHASE"/>
    <property type="match status" value="1"/>
</dbReference>
<dbReference type="InterPro" id="IPR011141">
    <property type="entry name" value="Polyketide_synthase_type-III"/>
</dbReference>
<dbReference type="GO" id="GO:0016747">
    <property type="term" value="F:acyltransferase activity, transferring groups other than amino-acyl groups"/>
    <property type="evidence" value="ECO:0007669"/>
    <property type="project" value="InterPro"/>
</dbReference>
<proteinExistence type="inferred from homology"/>
<feature type="domain" description="Chalcone/stilbene synthase N-terminal" evidence="4">
    <location>
        <begin position="7"/>
        <end position="222"/>
    </location>
</feature>
<dbReference type="Proteomes" id="UP000266482">
    <property type="component" value="Unassembled WGS sequence"/>
</dbReference>
<dbReference type="RefSeq" id="WP_119602676.1">
    <property type="nucleotide sequence ID" value="NZ_QXQA01000021.1"/>
</dbReference>
<name>A0A3A1ULM9_9BACL</name>
<evidence type="ECO:0000256" key="2">
    <source>
        <dbReference type="ARBA" id="ARBA00022679"/>
    </source>
</evidence>
<dbReference type="AlphaFoldDB" id="A0A3A1ULM9"/>
<evidence type="ECO:0000313" key="7">
    <source>
        <dbReference type="Proteomes" id="UP000266482"/>
    </source>
</evidence>
<dbReference type="Gene3D" id="3.40.47.10">
    <property type="match status" value="2"/>
</dbReference>
<evidence type="ECO:0000256" key="1">
    <source>
        <dbReference type="ARBA" id="ARBA00005531"/>
    </source>
</evidence>
<keyword evidence="7" id="KW-1185">Reference proteome</keyword>
<sequence>MNVQAFNAAIWGLGTAVPQHRMEQEDTARRLVEALSGAGQTDSSRWAKRIFKQCGVDFRYTCEPNLLEPAADCRYFPSAGREADEVPKTSERMAAYKLASVPLAAEAARKAIADSGVDAADITHLITVSCTGQYLPGMDAALVSELGLRAAVTRYPLTFLGCAAGLKAVSLSKEIVEGQGSAKVLVVCVELCTLHIQPSSSREALYGASFFGDGASACIVGAAGEGKSVSQFVLGDARSVLLEGSAGEMVWEVGDHGFDLYLSTSIPKLIGQHVPAEVERLLEGMTKPPLWAIHPGGRGIVDVLQEVLELSDEQTSASRSILRNYGNMSSATILFVLEEMKRRLSEENAGLQEGVALAFGPGVTAEMLRLTYNPKGAAAKKCTEADAYA</sequence>
<organism evidence="6 7">
    <name type="scientific">Paenibacillus nanensis</name>
    <dbReference type="NCBI Taxonomy" id="393251"/>
    <lineage>
        <taxon>Bacteria</taxon>
        <taxon>Bacillati</taxon>
        <taxon>Bacillota</taxon>
        <taxon>Bacilli</taxon>
        <taxon>Bacillales</taxon>
        <taxon>Paenibacillaceae</taxon>
        <taxon>Paenibacillus</taxon>
    </lineage>
</organism>
<dbReference type="CDD" id="cd00831">
    <property type="entry name" value="CHS_like"/>
    <property type="match status" value="1"/>
</dbReference>
<dbReference type="PIRSF" id="PIRSF000451">
    <property type="entry name" value="PKS_III"/>
    <property type="match status" value="1"/>
</dbReference>
<gene>
    <name evidence="6" type="ORF">D3P08_24040</name>
</gene>
<feature type="domain" description="Chalcone/stilbene synthase C-terminal" evidence="5">
    <location>
        <begin position="241"/>
        <end position="369"/>
    </location>
</feature>
<feature type="active site" description="Acyl-thioester intermediate" evidence="3">
    <location>
        <position position="162"/>
    </location>
</feature>
<protein>
    <submittedName>
        <fullName evidence="6">Type III polyketide synthase</fullName>
    </submittedName>
</protein>
<keyword evidence="2" id="KW-0808">Transferase</keyword>
<accession>A0A3A1ULM9</accession>
<dbReference type="OrthoDB" id="9786288at2"/>
<dbReference type="EMBL" id="QXQA01000021">
    <property type="protein sequence ID" value="RIX48582.1"/>
    <property type="molecule type" value="Genomic_DNA"/>
</dbReference>
<evidence type="ECO:0000313" key="6">
    <source>
        <dbReference type="EMBL" id="RIX48582.1"/>
    </source>
</evidence>
<evidence type="ECO:0000256" key="3">
    <source>
        <dbReference type="PIRSR" id="PIRSR000451-1"/>
    </source>
</evidence>
<reference evidence="6 7" key="1">
    <citation type="submission" date="2018-09" db="EMBL/GenBank/DDBJ databases">
        <title>Paenibacillus aracenensis nov. sp. isolated from a cave in southern Spain.</title>
        <authorList>
            <person name="Jurado V."/>
            <person name="Gutierrez-Patricio S."/>
            <person name="Gonzalez-Pimentel J.L."/>
            <person name="Miller A.Z."/>
            <person name="Laiz L."/>
            <person name="Saiz-Jimenez C."/>
        </authorList>
    </citation>
    <scope>NUCLEOTIDE SEQUENCE [LARGE SCALE GENOMIC DNA]</scope>
    <source>
        <strain evidence="6 7">DSM 22867</strain>
    </source>
</reference>
<dbReference type="GO" id="GO:0030639">
    <property type="term" value="P:polyketide biosynthetic process"/>
    <property type="evidence" value="ECO:0007669"/>
    <property type="project" value="TreeGrafter"/>
</dbReference>
<dbReference type="Pfam" id="PF02797">
    <property type="entry name" value="Chal_sti_synt_C"/>
    <property type="match status" value="1"/>
</dbReference>
<dbReference type="InterPro" id="IPR012328">
    <property type="entry name" value="Chalcone/stilbene_synt_C"/>
</dbReference>
<dbReference type="InterPro" id="IPR001099">
    <property type="entry name" value="Chalcone/stilbene_synt_N"/>
</dbReference>
<evidence type="ECO:0000259" key="4">
    <source>
        <dbReference type="Pfam" id="PF00195"/>
    </source>
</evidence>
<comment type="similarity">
    <text evidence="1">Belongs to the thiolase-like superfamily. Chalcone/stilbene synthases family.</text>
</comment>
<comment type="caution">
    <text evidence="6">The sequence shown here is derived from an EMBL/GenBank/DDBJ whole genome shotgun (WGS) entry which is preliminary data.</text>
</comment>
<evidence type="ECO:0000259" key="5">
    <source>
        <dbReference type="Pfam" id="PF02797"/>
    </source>
</evidence>
<dbReference type="SUPFAM" id="SSF53901">
    <property type="entry name" value="Thiolase-like"/>
    <property type="match status" value="1"/>
</dbReference>
<dbReference type="PANTHER" id="PTHR11877:SF46">
    <property type="entry name" value="TYPE III POLYKETIDE SYNTHASE A"/>
    <property type="match status" value="1"/>
</dbReference>